<keyword evidence="2" id="KW-1185">Reference proteome</keyword>
<accession>A0AAV0B6S3</accession>
<protein>
    <submittedName>
        <fullName evidence="1">Uncharacterized protein</fullName>
    </submittedName>
</protein>
<reference evidence="1" key="1">
    <citation type="submission" date="2022-06" db="EMBL/GenBank/DDBJ databases">
        <authorList>
            <consortium name="SYNGENTA / RWTH Aachen University"/>
        </authorList>
    </citation>
    <scope>NUCLEOTIDE SEQUENCE</scope>
</reference>
<dbReference type="AlphaFoldDB" id="A0AAV0B6S3"/>
<proteinExistence type="predicted"/>
<organism evidence="1 2">
    <name type="scientific">Phakopsora pachyrhizi</name>
    <name type="common">Asian soybean rust disease fungus</name>
    <dbReference type="NCBI Taxonomy" id="170000"/>
    <lineage>
        <taxon>Eukaryota</taxon>
        <taxon>Fungi</taxon>
        <taxon>Dikarya</taxon>
        <taxon>Basidiomycota</taxon>
        <taxon>Pucciniomycotina</taxon>
        <taxon>Pucciniomycetes</taxon>
        <taxon>Pucciniales</taxon>
        <taxon>Phakopsoraceae</taxon>
        <taxon>Phakopsora</taxon>
    </lineage>
</organism>
<feature type="non-terminal residue" evidence="1">
    <location>
        <position position="96"/>
    </location>
</feature>
<sequence length="96" mass="10972">MPLQLNRNNKLRQLTDYDWQEAKSLKEFGVIVRNGCVDAGDYYGFEGFEDDYCDDDIQQMNLQADGSEIDDVDGVNGLHLSLRKEKVVDVSPVSRR</sequence>
<dbReference type="Proteomes" id="UP001153365">
    <property type="component" value="Unassembled WGS sequence"/>
</dbReference>
<dbReference type="EMBL" id="CALTRL010004252">
    <property type="protein sequence ID" value="CAH7682713.1"/>
    <property type="molecule type" value="Genomic_DNA"/>
</dbReference>
<evidence type="ECO:0000313" key="2">
    <source>
        <dbReference type="Proteomes" id="UP001153365"/>
    </source>
</evidence>
<gene>
    <name evidence="1" type="ORF">PPACK8108_LOCUS15801</name>
</gene>
<comment type="caution">
    <text evidence="1">The sequence shown here is derived from an EMBL/GenBank/DDBJ whole genome shotgun (WGS) entry which is preliminary data.</text>
</comment>
<evidence type="ECO:0000313" key="1">
    <source>
        <dbReference type="EMBL" id="CAH7682713.1"/>
    </source>
</evidence>
<name>A0AAV0B6S3_PHAPC</name>